<dbReference type="AlphaFoldDB" id="A0A563EYC0"/>
<name>A0A563EYC0_9PSEU</name>
<evidence type="ECO:0000256" key="4">
    <source>
        <dbReference type="ARBA" id="ARBA00022729"/>
    </source>
</evidence>
<protein>
    <recommendedName>
        <fullName evidence="3">alpha-L-fucosidase</fullName>
        <ecNumber evidence="3">3.2.1.51</ecNumber>
    </recommendedName>
</protein>
<dbReference type="GO" id="GO:0016139">
    <property type="term" value="P:glycoside catabolic process"/>
    <property type="evidence" value="ECO:0007669"/>
    <property type="project" value="TreeGrafter"/>
</dbReference>
<comment type="similarity">
    <text evidence="2">Belongs to the glycosyl hydrolase 29 family.</text>
</comment>
<dbReference type="EMBL" id="VOBR01000005">
    <property type="protein sequence ID" value="TWP52696.1"/>
    <property type="molecule type" value="Genomic_DNA"/>
</dbReference>
<evidence type="ECO:0000256" key="7">
    <source>
        <dbReference type="SAM" id="SignalP"/>
    </source>
</evidence>
<comment type="function">
    <text evidence="1">Alpha-L-fucosidase is responsible for hydrolyzing the alpha-1,6-linked fucose joined to the reducing-end N-acetylglucosamine of the carbohydrate moieties of glycoproteins.</text>
</comment>
<keyword evidence="5" id="KW-0378">Hydrolase</keyword>
<dbReference type="SMART" id="SM00758">
    <property type="entry name" value="PA14"/>
    <property type="match status" value="1"/>
</dbReference>
<proteinExistence type="inferred from homology"/>
<dbReference type="SMART" id="SM00812">
    <property type="entry name" value="Alpha_L_fucos"/>
    <property type="match status" value="1"/>
</dbReference>
<feature type="signal peptide" evidence="7">
    <location>
        <begin position="1"/>
        <end position="20"/>
    </location>
</feature>
<dbReference type="Proteomes" id="UP000316639">
    <property type="component" value="Unassembled WGS sequence"/>
</dbReference>
<organism evidence="9 10">
    <name type="scientific">Lentzea tibetensis</name>
    <dbReference type="NCBI Taxonomy" id="2591470"/>
    <lineage>
        <taxon>Bacteria</taxon>
        <taxon>Bacillati</taxon>
        <taxon>Actinomycetota</taxon>
        <taxon>Actinomycetes</taxon>
        <taxon>Pseudonocardiales</taxon>
        <taxon>Pseudonocardiaceae</taxon>
        <taxon>Lentzea</taxon>
    </lineage>
</organism>
<dbReference type="Pfam" id="PF01120">
    <property type="entry name" value="Alpha_L_fucos"/>
    <property type="match status" value="1"/>
</dbReference>
<evidence type="ECO:0000313" key="9">
    <source>
        <dbReference type="EMBL" id="TWP52696.1"/>
    </source>
</evidence>
<dbReference type="InterPro" id="IPR037524">
    <property type="entry name" value="PA14/GLEYA"/>
</dbReference>
<dbReference type="EC" id="3.2.1.51" evidence="3"/>
<keyword evidence="10" id="KW-1185">Reference proteome</keyword>
<evidence type="ECO:0000256" key="6">
    <source>
        <dbReference type="ARBA" id="ARBA00023295"/>
    </source>
</evidence>
<evidence type="ECO:0000256" key="3">
    <source>
        <dbReference type="ARBA" id="ARBA00012662"/>
    </source>
</evidence>
<feature type="chain" id="PRO_5022020277" description="alpha-L-fucosidase" evidence="7">
    <location>
        <begin position="21"/>
        <end position="578"/>
    </location>
</feature>
<evidence type="ECO:0000256" key="2">
    <source>
        <dbReference type="ARBA" id="ARBA00007951"/>
    </source>
</evidence>
<dbReference type="GO" id="GO:0004560">
    <property type="term" value="F:alpha-L-fucosidase activity"/>
    <property type="evidence" value="ECO:0007669"/>
    <property type="project" value="InterPro"/>
</dbReference>
<dbReference type="Pfam" id="PF07691">
    <property type="entry name" value="PA14"/>
    <property type="match status" value="1"/>
</dbReference>
<dbReference type="OrthoDB" id="5526311at2"/>
<dbReference type="RefSeq" id="WP_146350752.1">
    <property type="nucleotide sequence ID" value="NZ_VOBR01000005.1"/>
</dbReference>
<dbReference type="InterPro" id="IPR011658">
    <property type="entry name" value="PA14_dom"/>
</dbReference>
<dbReference type="GO" id="GO:0005764">
    <property type="term" value="C:lysosome"/>
    <property type="evidence" value="ECO:0007669"/>
    <property type="project" value="TreeGrafter"/>
</dbReference>
<comment type="caution">
    <text evidence="9">The sequence shown here is derived from an EMBL/GenBank/DDBJ whole genome shotgun (WGS) entry which is preliminary data.</text>
</comment>
<dbReference type="GO" id="GO:0006004">
    <property type="term" value="P:fucose metabolic process"/>
    <property type="evidence" value="ECO:0007669"/>
    <property type="project" value="InterPro"/>
</dbReference>
<dbReference type="SUPFAM" id="SSF56988">
    <property type="entry name" value="Anthrax protective antigen"/>
    <property type="match status" value="1"/>
</dbReference>
<evidence type="ECO:0000259" key="8">
    <source>
        <dbReference type="PROSITE" id="PS51820"/>
    </source>
</evidence>
<dbReference type="PANTHER" id="PTHR10030">
    <property type="entry name" value="ALPHA-L-FUCOSIDASE"/>
    <property type="match status" value="1"/>
</dbReference>
<keyword evidence="6" id="KW-0326">Glycosidase</keyword>
<reference evidence="9 10" key="1">
    <citation type="submission" date="2019-07" db="EMBL/GenBank/DDBJ databases">
        <title>Lentzea xizangensis sp. nov., isolated from Qinghai-Tibetan Plateau Soils.</title>
        <authorList>
            <person name="Huang J."/>
        </authorList>
    </citation>
    <scope>NUCLEOTIDE SEQUENCE [LARGE SCALE GENOMIC DNA]</scope>
    <source>
        <strain evidence="9 10">FXJ1.1311</strain>
    </source>
</reference>
<evidence type="ECO:0000256" key="1">
    <source>
        <dbReference type="ARBA" id="ARBA00004071"/>
    </source>
</evidence>
<dbReference type="SUPFAM" id="SSF51445">
    <property type="entry name" value="(Trans)glycosidases"/>
    <property type="match status" value="1"/>
</dbReference>
<dbReference type="PANTHER" id="PTHR10030:SF37">
    <property type="entry name" value="ALPHA-L-FUCOSIDASE-RELATED"/>
    <property type="match status" value="1"/>
</dbReference>
<feature type="domain" description="PA14" evidence="8">
    <location>
        <begin position="436"/>
        <end position="574"/>
    </location>
</feature>
<evidence type="ECO:0000313" key="10">
    <source>
        <dbReference type="Proteomes" id="UP000316639"/>
    </source>
</evidence>
<dbReference type="PROSITE" id="PS51820">
    <property type="entry name" value="PA14"/>
    <property type="match status" value="1"/>
</dbReference>
<dbReference type="InterPro" id="IPR017853">
    <property type="entry name" value="GH"/>
</dbReference>
<dbReference type="InterPro" id="IPR057739">
    <property type="entry name" value="Glyco_hydro_29_N"/>
</dbReference>
<gene>
    <name evidence="9" type="ORF">FKR81_10385</name>
</gene>
<dbReference type="Gene3D" id="3.20.20.80">
    <property type="entry name" value="Glycosidases"/>
    <property type="match status" value="1"/>
</dbReference>
<sequence>MRAVAAVLALVAAMAAPATAAPSTPADDAFTSPRTQWWRDAKFGMFIHFGTYAYWGGEYTRKDGTVCQDAEWIQLRCEIPWAEYEAGAKKFNPAKFDAGAITQLAKDAGQRYVVFTAKHHDGYAMWPTKTNKWNLRDHSSFDRNRDVLAELKREADKKDIRFGLYYSITDWHDPGTAGDAAAYKKTMREQLTELVRNYHPATLWFDGHAREWWTLKDGEDLQDYLRKLDPNLIINDRVGKSRFVDGDHETPERHQNIPAAPIEGTLWESCVTTSNRWGWARYDTAFKPASQLTRFLTDIVGRDGNLLQNVGPDNTGVIPEGAANSLRGVGDWLRANGQHQAVYGTALTGLVADPAWGAVSRKGDKLYLSVYDWGPKLHLTAKDNFGITGAKVLGSDQEVTWQKAGDGYDISPKGAATNPVATVVELTITAPKAQVGHGIGLKAQYWKNPDFTGKPATTKTEPTLNFAWRQGGSPQGVGTDNFAARWTGFVQPQFTGEHTFLTVSDETVKVWVDGKVVIDNTTPHGPKLDKGTVTLQAGKRYSIRVDYTERTGEAYLKLLWSNPNRQQHVIPATQLYPM</sequence>
<dbReference type="PRINTS" id="PR00741">
    <property type="entry name" value="GLHYDRLASE29"/>
</dbReference>
<dbReference type="InterPro" id="IPR016286">
    <property type="entry name" value="FUC_metazoa-typ"/>
</dbReference>
<keyword evidence="4 7" id="KW-0732">Signal</keyword>
<accession>A0A563EYC0</accession>
<evidence type="ECO:0000256" key="5">
    <source>
        <dbReference type="ARBA" id="ARBA00022801"/>
    </source>
</evidence>
<dbReference type="Gene3D" id="3.90.182.10">
    <property type="entry name" value="Toxin - Anthrax Protective Antigen,domain 1"/>
    <property type="match status" value="1"/>
</dbReference>
<dbReference type="InterPro" id="IPR000933">
    <property type="entry name" value="Glyco_hydro_29"/>
</dbReference>